<reference evidence="8" key="1">
    <citation type="submission" date="2021-01" db="EMBL/GenBank/DDBJ databases">
        <authorList>
            <person name="Corre E."/>
            <person name="Pelletier E."/>
            <person name="Niang G."/>
            <person name="Scheremetjew M."/>
            <person name="Finn R."/>
            <person name="Kale V."/>
            <person name="Holt S."/>
            <person name="Cochrane G."/>
            <person name="Meng A."/>
            <person name="Brown T."/>
            <person name="Cohen L."/>
        </authorList>
    </citation>
    <scope>NUCLEOTIDE SEQUENCE</scope>
    <source>
        <strain evidence="8">CCMP1381</strain>
    </source>
</reference>
<evidence type="ECO:0000259" key="6">
    <source>
        <dbReference type="PROSITE" id="PS50181"/>
    </source>
</evidence>
<comment type="similarity">
    <text evidence="4 5">Belongs to the cytochrome b5 family.</text>
</comment>
<organism evidence="8">
    <name type="scientific">Octactis speculum</name>
    <dbReference type="NCBI Taxonomy" id="3111310"/>
    <lineage>
        <taxon>Eukaryota</taxon>
        <taxon>Sar</taxon>
        <taxon>Stramenopiles</taxon>
        <taxon>Ochrophyta</taxon>
        <taxon>Dictyochophyceae</taxon>
        <taxon>Dictyochales</taxon>
        <taxon>Dictyochaceae</taxon>
        <taxon>Octactis</taxon>
    </lineage>
</organism>
<dbReference type="GO" id="GO:0020037">
    <property type="term" value="F:heme binding"/>
    <property type="evidence" value="ECO:0007669"/>
    <property type="project" value="UniProtKB-UniRule"/>
</dbReference>
<dbReference type="PROSITE" id="PS50181">
    <property type="entry name" value="FBOX"/>
    <property type="match status" value="1"/>
</dbReference>
<dbReference type="InterPro" id="IPR036400">
    <property type="entry name" value="Cyt_B5-like_heme/steroid_sf"/>
</dbReference>
<dbReference type="SMART" id="SM01117">
    <property type="entry name" value="Cyt-b5"/>
    <property type="match status" value="1"/>
</dbReference>
<feature type="domain" description="Cytochrome b5 heme-binding" evidence="7">
    <location>
        <begin position="107"/>
        <end position="182"/>
    </location>
</feature>
<sequence>MDTMSSLPQDLFQNILAYLRPAEILTSTLLTNTLFRDFSDDPMVWQMQMKTAIQQGVSRLTPDSGYKNSEILRVLNARATIEFTQGCMEGKHRFFDSVYNLPTSLAEESSKHNVHPIGTRSIFSVDNRCYEVTEFLNNHPGGKEKLLLYDGKDASSAFDVFGHSKTAHDYMRRRLLVIDAVDFVGRTGRPSFDAVRQGMKGNRPMWFNEPWHLSREVGDRGSNRKSSAKKFLFLDFHSVFYLVILLICSSFASGHRFEMRLGS</sequence>
<gene>
    <name evidence="8" type="ORF">DSPE1174_LOCUS3172</name>
</gene>
<evidence type="ECO:0000256" key="1">
    <source>
        <dbReference type="ARBA" id="ARBA00022617"/>
    </source>
</evidence>
<dbReference type="PROSITE" id="PS00191">
    <property type="entry name" value="CYTOCHROME_B5_1"/>
    <property type="match status" value="1"/>
</dbReference>
<evidence type="ECO:0000313" key="8">
    <source>
        <dbReference type="EMBL" id="CAD9377301.1"/>
    </source>
</evidence>
<keyword evidence="3 5" id="KW-0408">Iron</keyword>
<dbReference type="InterPro" id="IPR001810">
    <property type="entry name" value="F-box_dom"/>
</dbReference>
<keyword evidence="2 5" id="KW-0479">Metal-binding</keyword>
<dbReference type="Gene3D" id="3.10.120.10">
    <property type="entry name" value="Cytochrome b5-like heme/steroid binding domain"/>
    <property type="match status" value="1"/>
</dbReference>
<keyword evidence="5" id="KW-0812">Transmembrane</keyword>
<dbReference type="SUPFAM" id="SSF55856">
    <property type="entry name" value="Cytochrome b5-like heme/steroid binding domain"/>
    <property type="match status" value="1"/>
</dbReference>
<dbReference type="InterPro" id="IPR050668">
    <property type="entry name" value="Cytochrome_b5"/>
</dbReference>
<keyword evidence="5" id="KW-0472">Membrane</keyword>
<evidence type="ECO:0000256" key="5">
    <source>
        <dbReference type="RuleBase" id="RU362121"/>
    </source>
</evidence>
<feature type="domain" description="F-box" evidence="6">
    <location>
        <begin position="1"/>
        <end position="48"/>
    </location>
</feature>
<dbReference type="Pfam" id="PF00173">
    <property type="entry name" value="Cyt-b5"/>
    <property type="match status" value="1"/>
</dbReference>
<dbReference type="PROSITE" id="PS50255">
    <property type="entry name" value="CYTOCHROME_B5_2"/>
    <property type="match status" value="1"/>
</dbReference>
<dbReference type="GO" id="GO:0016020">
    <property type="term" value="C:membrane"/>
    <property type="evidence" value="ECO:0007669"/>
    <property type="project" value="TreeGrafter"/>
</dbReference>
<dbReference type="InterPro" id="IPR001199">
    <property type="entry name" value="Cyt_B5-like_heme/steroid-bd"/>
</dbReference>
<name>A0A7S2AU01_9STRA</name>
<protein>
    <recommendedName>
        <fullName evidence="9">Cytochrome b5 heme-binding domain-containing protein</fullName>
    </recommendedName>
</protein>
<dbReference type="GO" id="GO:0046872">
    <property type="term" value="F:metal ion binding"/>
    <property type="evidence" value="ECO:0007669"/>
    <property type="project" value="UniProtKB-UniRule"/>
</dbReference>
<dbReference type="AlphaFoldDB" id="A0A7S2AU01"/>
<keyword evidence="1 5" id="KW-0349">Heme</keyword>
<dbReference type="EMBL" id="HBGS01006032">
    <property type="protein sequence ID" value="CAD9377301.1"/>
    <property type="molecule type" value="Transcribed_RNA"/>
</dbReference>
<evidence type="ECO:0000256" key="3">
    <source>
        <dbReference type="ARBA" id="ARBA00023004"/>
    </source>
</evidence>
<evidence type="ECO:0008006" key="9">
    <source>
        <dbReference type="Google" id="ProtNLM"/>
    </source>
</evidence>
<proteinExistence type="inferred from homology"/>
<dbReference type="InterPro" id="IPR036047">
    <property type="entry name" value="F-box-like_dom_sf"/>
</dbReference>
<evidence type="ECO:0000259" key="7">
    <source>
        <dbReference type="PROSITE" id="PS50255"/>
    </source>
</evidence>
<feature type="transmembrane region" description="Helical" evidence="5">
    <location>
        <begin position="231"/>
        <end position="252"/>
    </location>
</feature>
<accession>A0A7S2AU01</accession>
<dbReference type="InterPro" id="IPR018506">
    <property type="entry name" value="Cyt_B5_heme-BS"/>
</dbReference>
<evidence type="ECO:0000256" key="2">
    <source>
        <dbReference type="ARBA" id="ARBA00022723"/>
    </source>
</evidence>
<dbReference type="PANTHER" id="PTHR19359">
    <property type="entry name" value="CYTOCHROME B5"/>
    <property type="match status" value="1"/>
</dbReference>
<dbReference type="SUPFAM" id="SSF81383">
    <property type="entry name" value="F-box domain"/>
    <property type="match status" value="1"/>
</dbReference>
<keyword evidence="5" id="KW-1133">Transmembrane helix</keyword>
<evidence type="ECO:0000256" key="4">
    <source>
        <dbReference type="ARBA" id="ARBA00038168"/>
    </source>
</evidence>